<feature type="compositionally biased region" description="Polar residues" evidence="1">
    <location>
        <begin position="22"/>
        <end position="38"/>
    </location>
</feature>
<reference evidence="3 4" key="1">
    <citation type="submission" date="2015-11" db="EMBL/GenBank/DDBJ databases">
        <authorList>
            <person name="Zhang Y."/>
            <person name="Guo Z."/>
        </authorList>
    </citation>
    <scope>NUCLEOTIDE SEQUENCE [LARGE SCALE GENOMIC DNA]</scope>
    <source>
        <strain evidence="3 4">KCTC 12086</strain>
    </source>
</reference>
<dbReference type="EMBL" id="CP013187">
    <property type="protein sequence ID" value="ALO40610.1"/>
    <property type="molecule type" value="Genomic_DNA"/>
</dbReference>
<feature type="chain" id="PRO_5006600786" description="Lipoprotein" evidence="2">
    <location>
        <begin position="21"/>
        <end position="173"/>
    </location>
</feature>
<organism evidence="3 4">
    <name type="scientific">Pseudoalteromonas phenolica</name>
    <dbReference type="NCBI Taxonomy" id="161398"/>
    <lineage>
        <taxon>Bacteria</taxon>
        <taxon>Pseudomonadati</taxon>
        <taxon>Pseudomonadota</taxon>
        <taxon>Gammaproteobacteria</taxon>
        <taxon>Alteromonadales</taxon>
        <taxon>Pseudoalteromonadaceae</taxon>
        <taxon>Pseudoalteromonas</taxon>
    </lineage>
</organism>
<sequence>MQKAIILTAVLLVLSGCGQTDNVSNAEQQKPQSATKVSSKVEDKPAPAPRVTELAKINQTELGLETVSQEKLNSLRAKVTLIEQANECDSNAQCKVIAAGNRPCGGPSHYMLYSTKITSDEKAKSVADELTKYESLHNAQTGMQSICAMLTKPTTQCINNKCVTLSDSTYIAQ</sequence>
<dbReference type="PATRIC" id="fig|161398.10.peg.82"/>
<keyword evidence="4" id="KW-1185">Reference proteome</keyword>
<dbReference type="Proteomes" id="UP000061457">
    <property type="component" value="Chromosome I"/>
</dbReference>
<name>A0A0S2JXW5_9GAMM</name>
<dbReference type="STRING" id="161398.PP2015_82"/>
<dbReference type="PROSITE" id="PS51257">
    <property type="entry name" value="PROKAR_LIPOPROTEIN"/>
    <property type="match status" value="1"/>
</dbReference>
<evidence type="ECO:0000313" key="3">
    <source>
        <dbReference type="EMBL" id="ALO40610.1"/>
    </source>
</evidence>
<dbReference type="AlphaFoldDB" id="A0A0S2JXW5"/>
<protein>
    <recommendedName>
        <fullName evidence="5">Lipoprotein</fullName>
    </recommendedName>
</protein>
<dbReference type="OrthoDB" id="9811471at2"/>
<dbReference type="RefSeq" id="WP_058028404.1">
    <property type="nucleotide sequence ID" value="NZ_CP013187.1"/>
</dbReference>
<evidence type="ECO:0000313" key="4">
    <source>
        <dbReference type="Proteomes" id="UP000061457"/>
    </source>
</evidence>
<evidence type="ECO:0008006" key="5">
    <source>
        <dbReference type="Google" id="ProtNLM"/>
    </source>
</evidence>
<evidence type="ECO:0000256" key="2">
    <source>
        <dbReference type="SAM" id="SignalP"/>
    </source>
</evidence>
<accession>A0A0S2JXW5</accession>
<feature type="signal peptide" evidence="2">
    <location>
        <begin position="1"/>
        <end position="20"/>
    </location>
</feature>
<gene>
    <name evidence="3" type="ORF">PP2015_82</name>
</gene>
<dbReference type="KEGG" id="pphe:PP2015_82"/>
<keyword evidence="2" id="KW-0732">Signal</keyword>
<evidence type="ECO:0000256" key="1">
    <source>
        <dbReference type="SAM" id="MobiDB-lite"/>
    </source>
</evidence>
<feature type="region of interest" description="Disordered" evidence="1">
    <location>
        <begin position="22"/>
        <end position="49"/>
    </location>
</feature>
<proteinExistence type="predicted"/>